<sequence>AKYMLGKIDSKFVRSEQAIEFREQLAPGIFRPGYRGFRFKEAAAGDLPTVMIDGRKFNCVASIARAHGLDPVTVRRRIADTRKAADKLSNDEWKLILAKKKGKGKPFTYLDRTYSNIAQFCREHQLNTNLVYQKVKDRADSADEEFWGQIIETCKRKD</sequence>
<name>A0A8T3LGJ1_ECOLX</name>
<evidence type="ECO:0000313" key="1">
    <source>
        <dbReference type="EMBL" id="MBA1889648.1"/>
    </source>
</evidence>
<protein>
    <submittedName>
        <fullName evidence="1">Uncharacterized protein</fullName>
    </submittedName>
</protein>
<organism evidence="1 2">
    <name type="scientific">Escherichia coli</name>
    <dbReference type="NCBI Taxonomy" id="562"/>
    <lineage>
        <taxon>Bacteria</taxon>
        <taxon>Pseudomonadati</taxon>
        <taxon>Pseudomonadota</taxon>
        <taxon>Gammaproteobacteria</taxon>
        <taxon>Enterobacterales</taxon>
        <taxon>Enterobacteriaceae</taxon>
        <taxon>Escherichia</taxon>
    </lineage>
</organism>
<accession>A0A8T3LGJ1</accession>
<evidence type="ECO:0000313" key="2">
    <source>
        <dbReference type="Proteomes" id="UP000523197"/>
    </source>
</evidence>
<dbReference type="EMBL" id="JABFNF010000297">
    <property type="protein sequence ID" value="MBA1889648.1"/>
    <property type="molecule type" value="Genomic_DNA"/>
</dbReference>
<feature type="non-terminal residue" evidence="1">
    <location>
        <position position="1"/>
    </location>
</feature>
<dbReference type="AlphaFoldDB" id="A0A8T3LGJ1"/>
<dbReference type="Proteomes" id="UP000523197">
    <property type="component" value="Unassembled WGS sequence"/>
</dbReference>
<reference evidence="1 2" key="1">
    <citation type="submission" date="2020-05" db="EMBL/GenBank/DDBJ databases">
        <title>Epidemiological investigations into extended-spectrum beta-lactam resistant Escherichia coli ST457 carried by Australian Silver gulls identified clonal lineages that cause ExPEC disease.</title>
        <authorList>
            <person name="Nesporova K."/>
            <person name="Wyrsch E.R."/>
            <person name="Valcek A."/>
            <person name="Bitar I."/>
            <person name="Chaw K."/>
            <person name="Harris P."/>
            <person name="Hrabak J."/>
            <person name="Djordjevic S.P."/>
            <person name="Dolejska M."/>
        </authorList>
    </citation>
    <scope>NUCLEOTIDE SEQUENCE [LARGE SCALE GENOMIC DNA]</scope>
    <source>
        <strain evidence="1 2">CE1966</strain>
    </source>
</reference>
<gene>
    <name evidence="1" type="ORF">HLX92_26385</name>
</gene>
<proteinExistence type="predicted"/>
<comment type="caution">
    <text evidence="1">The sequence shown here is derived from an EMBL/GenBank/DDBJ whole genome shotgun (WGS) entry which is preliminary data.</text>
</comment>